<dbReference type="AlphaFoldDB" id="A0A8S1D5M5"/>
<protein>
    <submittedName>
        <fullName evidence="1">Uncharacterized protein</fullName>
    </submittedName>
</protein>
<organism evidence="1 2">
    <name type="scientific">Cloeon dipterum</name>
    <dbReference type="NCBI Taxonomy" id="197152"/>
    <lineage>
        <taxon>Eukaryota</taxon>
        <taxon>Metazoa</taxon>
        <taxon>Ecdysozoa</taxon>
        <taxon>Arthropoda</taxon>
        <taxon>Hexapoda</taxon>
        <taxon>Insecta</taxon>
        <taxon>Pterygota</taxon>
        <taxon>Palaeoptera</taxon>
        <taxon>Ephemeroptera</taxon>
        <taxon>Pisciforma</taxon>
        <taxon>Baetidae</taxon>
        <taxon>Cloeon</taxon>
    </lineage>
</organism>
<reference evidence="1 2" key="1">
    <citation type="submission" date="2020-04" db="EMBL/GenBank/DDBJ databases">
        <authorList>
            <person name="Alioto T."/>
            <person name="Alioto T."/>
            <person name="Gomez Garrido J."/>
        </authorList>
    </citation>
    <scope>NUCLEOTIDE SEQUENCE [LARGE SCALE GENOMIC DNA]</scope>
</reference>
<keyword evidence="2" id="KW-1185">Reference proteome</keyword>
<evidence type="ECO:0000313" key="1">
    <source>
        <dbReference type="EMBL" id="CAB3376807.1"/>
    </source>
</evidence>
<dbReference type="Proteomes" id="UP000494165">
    <property type="component" value="Unassembled WGS sequence"/>
</dbReference>
<proteinExistence type="predicted"/>
<dbReference type="EMBL" id="CADEPI010000133">
    <property type="protein sequence ID" value="CAB3376807.1"/>
    <property type="molecule type" value="Genomic_DNA"/>
</dbReference>
<gene>
    <name evidence="1" type="ORF">CLODIP_2_CD12756</name>
</gene>
<name>A0A8S1D5M5_9INSE</name>
<evidence type="ECO:0000313" key="2">
    <source>
        <dbReference type="Proteomes" id="UP000494165"/>
    </source>
</evidence>
<sequence>MFCSFSTCSFLHIHNTAATPSVLSKCQNYLRCESRIRHEGRRCRHRAEKVIELAARLQVSKTAVMALSRPQG</sequence>
<accession>A0A8S1D5M5</accession>
<comment type="caution">
    <text evidence="1">The sequence shown here is derived from an EMBL/GenBank/DDBJ whole genome shotgun (WGS) entry which is preliminary data.</text>
</comment>